<organism evidence="1">
    <name type="scientific">Trichuris suis</name>
    <name type="common">pig whipworm</name>
    <dbReference type="NCBI Taxonomy" id="68888"/>
    <lineage>
        <taxon>Eukaryota</taxon>
        <taxon>Metazoa</taxon>
        <taxon>Ecdysozoa</taxon>
        <taxon>Nematoda</taxon>
        <taxon>Enoplea</taxon>
        <taxon>Dorylaimia</taxon>
        <taxon>Trichinellida</taxon>
        <taxon>Trichuridae</taxon>
        <taxon>Trichuris</taxon>
    </lineage>
</organism>
<dbReference type="AlphaFoldDB" id="A0A085MR35"/>
<dbReference type="EMBL" id="KL367771">
    <property type="protein sequence ID" value="KFD59681.1"/>
    <property type="molecule type" value="Genomic_DNA"/>
</dbReference>
<proteinExistence type="predicted"/>
<reference evidence="1" key="1">
    <citation type="journal article" date="2014" name="Nat. Genet.">
        <title>Genome and transcriptome of the porcine whipworm Trichuris suis.</title>
        <authorList>
            <person name="Jex A.R."/>
            <person name="Nejsum P."/>
            <person name="Schwarz E.M."/>
            <person name="Hu L."/>
            <person name="Young N.D."/>
            <person name="Hall R.S."/>
            <person name="Korhonen P.K."/>
            <person name="Liao S."/>
            <person name="Thamsborg S."/>
            <person name="Xia J."/>
            <person name="Xu P."/>
            <person name="Wang S."/>
            <person name="Scheerlinck J.P."/>
            <person name="Hofmann A."/>
            <person name="Sternberg P.W."/>
            <person name="Wang J."/>
            <person name="Gasser R.B."/>
        </authorList>
    </citation>
    <scope>NUCLEOTIDE SEQUENCE [LARGE SCALE GENOMIC DNA]</scope>
    <source>
        <strain evidence="1">DCEP-RM93F</strain>
    </source>
</reference>
<feature type="non-terminal residue" evidence="1">
    <location>
        <position position="67"/>
    </location>
</feature>
<gene>
    <name evidence="1" type="ORF">M514_28140</name>
</gene>
<evidence type="ECO:0000313" key="1">
    <source>
        <dbReference type="EMBL" id="KFD59681.1"/>
    </source>
</evidence>
<protein>
    <submittedName>
        <fullName evidence="1">Uncharacterized protein</fullName>
    </submittedName>
</protein>
<sequence length="67" mass="7588">MAAKRCLFDAATYKVLFTESTGLVKKKKNFLPRVSQSSLDSLPPVVPQWMCPQKNPSENEEHILLLL</sequence>
<accession>A0A085MR35</accession>
<dbReference type="Proteomes" id="UP000030758">
    <property type="component" value="Unassembled WGS sequence"/>
</dbReference>
<name>A0A085MR35_9BILA</name>